<dbReference type="Proteomes" id="UP001217918">
    <property type="component" value="Unassembled WGS sequence"/>
</dbReference>
<organism evidence="2 3">
    <name type="scientific">Phyllachora maydis</name>
    <dbReference type="NCBI Taxonomy" id="1825666"/>
    <lineage>
        <taxon>Eukaryota</taxon>
        <taxon>Fungi</taxon>
        <taxon>Dikarya</taxon>
        <taxon>Ascomycota</taxon>
        <taxon>Pezizomycotina</taxon>
        <taxon>Sordariomycetes</taxon>
        <taxon>Sordariomycetidae</taxon>
        <taxon>Phyllachorales</taxon>
        <taxon>Phyllachoraceae</taxon>
        <taxon>Phyllachora</taxon>
    </lineage>
</organism>
<evidence type="ECO:0000256" key="1">
    <source>
        <dbReference type="SAM" id="Phobius"/>
    </source>
</evidence>
<keyword evidence="1" id="KW-1133">Transmembrane helix</keyword>
<sequence>MKTATLRPLRCIRLCRSIKLAISLYKVLIMHLSLNLLFGAAALVGAGALCAARRFLWAARHRPSGIIALNHVGLVLGVETCDHARFHPAMPHRLPTLLCGLLWVAAFGLTSPTPVTTDSHASSKGAIVKGRSYYFKAKIPLNNDFIKKLNDIKFYKERGAAEEEMVQQAEYHYALVEVFLRSRASSQDLIKSIDYGYIGSLKAKTHGHQVQFLSDAMMSWLTPQSHHKCFAVDPAKYAKGGVYLDHVVLFESDLETYPNRENS</sequence>
<dbReference type="AlphaFoldDB" id="A0AAD9HX74"/>
<keyword evidence="1" id="KW-0812">Transmembrane</keyword>
<evidence type="ECO:0000313" key="2">
    <source>
        <dbReference type="EMBL" id="KAK2067108.1"/>
    </source>
</evidence>
<keyword evidence="1" id="KW-0472">Membrane</keyword>
<name>A0AAD9HX74_9PEZI</name>
<feature type="transmembrane region" description="Helical" evidence="1">
    <location>
        <begin position="28"/>
        <end position="52"/>
    </location>
</feature>
<dbReference type="EMBL" id="JAQQPM010000001">
    <property type="protein sequence ID" value="KAK2067108.1"/>
    <property type="molecule type" value="Genomic_DNA"/>
</dbReference>
<comment type="caution">
    <text evidence="2">The sequence shown here is derived from an EMBL/GenBank/DDBJ whole genome shotgun (WGS) entry which is preliminary data.</text>
</comment>
<proteinExistence type="predicted"/>
<protein>
    <submittedName>
        <fullName evidence="2">Uncharacterized protein</fullName>
    </submittedName>
</protein>
<reference evidence="2" key="1">
    <citation type="journal article" date="2023" name="Mol. Plant Microbe Interact.">
        <title>Elucidating the Obligate Nature and Biological Capacity of an Invasive Fungal Corn Pathogen.</title>
        <authorList>
            <person name="MacCready J.S."/>
            <person name="Roggenkamp E.M."/>
            <person name="Gdanetz K."/>
            <person name="Chilvers M.I."/>
        </authorList>
    </citation>
    <scope>NUCLEOTIDE SEQUENCE</scope>
    <source>
        <strain evidence="2">PM02</strain>
    </source>
</reference>
<accession>A0AAD9HX74</accession>
<gene>
    <name evidence="2" type="ORF">P8C59_000870</name>
</gene>
<keyword evidence="3" id="KW-1185">Reference proteome</keyword>
<evidence type="ECO:0000313" key="3">
    <source>
        <dbReference type="Proteomes" id="UP001217918"/>
    </source>
</evidence>